<reference evidence="8" key="1">
    <citation type="journal article" date="2024" name="Int. J. Syst. Evol. Microbiol.">
        <title>Turicibacter faecis sp. nov., isolated from faeces of heart failure mouse model.</title>
        <authorList>
            <person name="Imamura Y."/>
            <person name="Motooka D."/>
            <person name="Nakajima Y."/>
            <person name="Ito S."/>
            <person name="Kitakaze M."/>
            <person name="Iida T."/>
            <person name="Nakamura S."/>
        </authorList>
    </citation>
    <scope>NUCLEOTIDE SEQUENCE</scope>
    <source>
        <strain evidence="8">TC023</strain>
    </source>
</reference>
<evidence type="ECO:0000256" key="6">
    <source>
        <dbReference type="SAM" id="Phobius"/>
    </source>
</evidence>
<accession>A0ABN6Z964</accession>
<organism evidence="8 9">
    <name type="scientific">Turicibacter faecis</name>
    <dbReference type="NCBI Taxonomy" id="2963365"/>
    <lineage>
        <taxon>Bacteria</taxon>
        <taxon>Bacillati</taxon>
        <taxon>Bacillota</taxon>
        <taxon>Erysipelotrichia</taxon>
        <taxon>Erysipelotrichales</taxon>
        <taxon>Turicibacteraceae</taxon>
        <taxon>Turicibacter</taxon>
    </lineage>
</organism>
<comment type="subcellular location">
    <subcellularLocation>
        <location evidence="1">Cell membrane</location>
        <topology evidence="1">Multi-pass membrane protein</topology>
    </subcellularLocation>
</comment>
<keyword evidence="9" id="KW-1185">Reference proteome</keyword>
<evidence type="ECO:0000256" key="4">
    <source>
        <dbReference type="ARBA" id="ARBA00022989"/>
    </source>
</evidence>
<evidence type="ECO:0000313" key="8">
    <source>
        <dbReference type="EMBL" id="BEH90359.1"/>
    </source>
</evidence>
<dbReference type="Proteomes" id="UP001432099">
    <property type="component" value="Chromosome"/>
</dbReference>
<sequence length="67" mass="7660">MTQWSDYLPFLIPLGVAQFALAIFSVIHVVKHPSYRFGNKALWIVVVLVFQFIGPAVYFLFGRGDEE</sequence>
<name>A0ABN6Z964_9FIRM</name>
<keyword evidence="3 6" id="KW-0812">Transmembrane</keyword>
<keyword evidence="5 6" id="KW-0472">Membrane</keyword>
<dbReference type="RefSeq" id="WP_262951065.1">
    <property type="nucleotide sequence ID" value="NZ_AP028127.1"/>
</dbReference>
<feature type="transmembrane region" description="Helical" evidence="6">
    <location>
        <begin position="12"/>
        <end position="30"/>
    </location>
</feature>
<dbReference type="EMBL" id="AP028127">
    <property type="protein sequence ID" value="BEH90359.1"/>
    <property type="molecule type" value="Genomic_DNA"/>
</dbReference>
<keyword evidence="2" id="KW-1003">Cell membrane</keyword>
<protein>
    <recommendedName>
        <fullName evidence="7">Cardiolipin synthase N-terminal domain-containing protein</fullName>
    </recommendedName>
</protein>
<evidence type="ECO:0000259" key="7">
    <source>
        <dbReference type="Pfam" id="PF13396"/>
    </source>
</evidence>
<gene>
    <name evidence="8" type="ORF">T23_04610</name>
</gene>
<evidence type="ECO:0000256" key="1">
    <source>
        <dbReference type="ARBA" id="ARBA00004651"/>
    </source>
</evidence>
<feature type="transmembrane region" description="Helical" evidence="6">
    <location>
        <begin position="42"/>
        <end position="61"/>
    </location>
</feature>
<feature type="domain" description="Cardiolipin synthase N-terminal" evidence="7">
    <location>
        <begin position="20"/>
        <end position="63"/>
    </location>
</feature>
<evidence type="ECO:0000313" key="9">
    <source>
        <dbReference type="Proteomes" id="UP001432099"/>
    </source>
</evidence>
<evidence type="ECO:0000256" key="2">
    <source>
        <dbReference type="ARBA" id="ARBA00022475"/>
    </source>
</evidence>
<dbReference type="InterPro" id="IPR027379">
    <property type="entry name" value="CLS_N"/>
</dbReference>
<evidence type="ECO:0000256" key="3">
    <source>
        <dbReference type="ARBA" id="ARBA00022692"/>
    </source>
</evidence>
<evidence type="ECO:0000256" key="5">
    <source>
        <dbReference type="ARBA" id="ARBA00023136"/>
    </source>
</evidence>
<keyword evidence="4 6" id="KW-1133">Transmembrane helix</keyword>
<dbReference type="Pfam" id="PF13396">
    <property type="entry name" value="PLDc_N"/>
    <property type="match status" value="1"/>
</dbReference>
<proteinExistence type="predicted"/>